<dbReference type="EMBL" id="FNQY01000017">
    <property type="protein sequence ID" value="SEA41442.1"/>
    <property type="molecule type" value="Genomic_DNA"/>
</dbReference>
<dbReference type="InterPro" id="IPR025048">
    <property type="entry name" value="DUF3987"/>
</dbReference>
<sequence>METKLNNFSEEELNIVPFPEEIFPKEIRDIVDDYAKALNISKDYAYGVILFAFSAAIGTGYILRVKKGWEEMGNLFISLVGKPGINKSSPISIFTKVLEAIDTMLNEDYQAKMKEFRERKASKDDTIHLEEPIRRQIVIKDTTQEALLQALYHNPNGLAGIYDELGSFLKSFNKYRPGGGGDEELMLSIFSGKSIYINRKNVEPVLIPNPFFNLIGSIQPQVLINLMGNNRVDNGLTHRFLFIYPPEIKREDLSDEDVSSESEELYDLLIKSIIKPKEILLGNHQTRKIGLSKGAMEVYKGFRRRINGIMNNEKSEAICGIYAKLDTYFFRLSLVIHIIRVTCMENECLNLLEVSSCSASRAEKLIDYFEYMALRVFKLLDKHRDPLASYPLDHKKIYYRLPARFTTAEGLAVSLLMISRRTFFNMLNDEYLFVKIKHGVYEKVW</sequence>
<keyword evidence="1" id="KW-1133">Transmembrane helix</keyword>
<dbReference type="RefSeq" id="WP_091399657.1">
    <property type="nucleotide sequence ID" value="NZ_FNQY01000017.1"/>
</dbReference>
<keyword evidence="3" id="KW-1185">Reference proteome</keyword>
<reference evidence="2 3" key="1">
    <citation type="submission" date="2016-10" db="EMBL/GenBank/DDBJ databases">
        <authorList>
            <person name="de Groot N.N."/>
        </authorList>
    </citation>
    <scope>NUCLEOTIDE SEQUENCE [LARGE SCALE GENOMIC DNA]</scope>
    <source>
        <strain evidence="2 3">Vu-144</strain>
    </source>
</reference>
<evidence type="ECO:0000256" key="1">
    <source>
        <dbReference type="SAM" id="Phobius"/>
    </source>
</evidence>
<evidence type="ECO:0000313" key="2">
    <source>
        <dbReference type="EMBL" id="SEA41442.1"/>
    </source>
</evidence>
<proteinExistence type="predicted"/>
<dbReference type="STRING" id="551991.SAMN05192529_11765"/>
<evidence type="ECO:0000313" key="3">
    <source>
        <dbReference type="Proteomes" id="UP000199041"/>
    </source>
</evidence>
<dbReference type="Pfam" id="PF13148">
    <property type="entry name" value="DUF3987"/>
    <property type="match status" value="1"/>
</dbReference>
<organism evidence="2 3">
    <name type="scientific">Arachidicoccus rhizosphaerae</name>
    <dbReference type="NCBI Taxonomy" id="551991"/>
    <lineage>
        <taxon>Bacteria</taxon>
        <taxon>Pseudomonadati</taxon>
        <taxon>Bacteroidota</taxon>
        <taxon>Chitinophagia</taxon>
        <taxon>Chitinophagales</taxon>
        <taxon>Chitinophagaceae</taxon>
        <taxon>Arachidicoccus</taxon>
    </lineage>
</organism>
<keyword evidence="1" id="KW-0472">Membrane</keyword>
<dbReference type="OrthoDB" id="2781056at2"/>
<name>A0A1H4B0M9_9BACT</name>
<accession>A0A1H4B0M9</accession>
<dbReference type="AlphaFoldDB" id="A0A1H4B0M9"/>
<gene>
    <name evidence="2" type="ORF">SAMN05192529_11765</name>
</gene>
<evidence type="ECO:0008006" key="4">
    <source>
        <dbReference type="Google" id="ProtNLM"/>
    </source>
</evidence>
<dbReference type="Proteomes" id="UP000199041">
    <property type="component" value="Unassembled WGS sequence"/>
</dbReference>
<protein>
    <recommendedName>
        <fullName evidence="4">DUF3987 domain-containing protein</fullName>
    </recommendedName>
</protein>
<feature type="transmembrane region" description="Helical" evidence="1">
    <location>
        <begin position="44"/>
        <end position="63"/>
    </location>
</feature>
<keyword evidence="1" id="KW-0812">Transmembrane</keyword>